<keyword evidence="4" id="KW-1133">Transmembrane helix</keyword>
<protein>
    <recommendedName>
        <fullName evidence="7">Phosphatidylglycerol lysyltransferase C-terminal domain-containing protein</fullName>
    </recommendedName>
</protein>
<keyword evidence="3" id="KW-0812">Transmembrane</keyword>
<organism evidence="8 9">
    <name type="scientific">Metarhizium humberi</name>
    <dbReference type="NCBI Taxonomy" id="2596975"/>
    <lineage>
        <taxon>Eukaryota</taxon>
        <taxon>Fungi</taxon>
        <taxon>Dikarya</taxon>
        <taxon>Ascomycota</taxon>
        <taxon>Pezizomycotina</taxon>
        <taxon>Sordariomycetes</taxon>
        <taxon>Hypocreomycetidae</taxon>
        <taxon>Hypocreales</taxon>
        <taxon>Clavicipitaceae</taxon>
        <taxon>Metarhizium</taxon>
    </lineage>
</organism>
<keyword evidence="2" id="KW-1003">Cell membrane</keyword>
<feature type="compositionally biased region" description="Basic residues" evidence="6">
    <location>
        <begin position="1"/>
        <end position="10"/>
    </location>
</feature>
<reference evidence="8 9" key="1">
    <citation type="submission" date="2020-07" db="EMBL/GenBank/DDBJ databases">
        <title>Metarhizium humberi genome.</title>
        <authorList>
            <person name="Lysoe E."/>
        </authorList>
    </citation>
    <scope>NUCLEOTIDE SEQUENCE [LARGE SCALE GENOMIC DNA]</scope>
    <source>
        <strain evidence="8 9">ESALQ1638</strain>
    </source>
</reference>
<dbReference type="GO" id="GO:0005886">
    <property type="term" value="C:plasma membrane"/>
    <property type="evidence" value="ECO:0007669"/>
    <property type="project" value="UniProtKB-SubCell"/>
</dbReference>
<dbReference type="GO" id="GO:0055091">
    <property type="term" value="P:phospholipid homeostasis"/>
    <property type="evidence" value="ECO:0007669"/>
    <property type="project" value="TreeGrafter"/>
</dbReference>
<evidence type="ECO:0000256" key="5">
    <source>
        <dbReference type="ARBA" id="ARBA00023136"/>
    </source>
</evidence>
<sequence length="469" mass="52562">MERLVLRRPRTNTSMTEADAPRCQKRFPKPTTRTSLIQRIAKSYELEFPSHQKTTEPIGDAARSKSTRHALSRGNEDHSLSGTLAATTMNRIPDETYDEYSRTFHMVLLDHSYQVYTSPTGRGSVMYKIENETMVIVGDPMCAKDDLGPLLQEIETFRHPTRLKLAFMGVGPSFVQYAETKGWDHIEFGSERVVNPMHNAVLDKQAGKRMLTQCQHLLHPKQGLTMGFYAPSISGINSHLEHQLAQLYTDWRDTKGAQKSGDAQAFITAYDLFSYRRRTAFLYMSDAEGQIAGMAMLRQLGAESGFYIDPCIASASAPKGTTELLMVSSMRLLRRAEVSHLSLGVEPLADLAARGLLARAARSLYKMFTDAASVAGKKAYNDKFRPDPVLESSLYVVFPRADKKKKKGLLPSFPFREAWAIMQVAHIQADDGLKGTACARHLRVPAANYLAREEREGVPRRVWDKALVV</sequence>
<dbReference type="PANTHER" id="PTHR34697:SF2">
    <property type="entry name" value="PHOSPHATIDYLGLYCEROL LYSYLTRANSFERASE"/>
    <property type="match status" value="1"/>
</dbReference>
<evidence type="ECO:0000256" key="2">
    <source>
        <dbReference type="ARBA" id="ARBA00022475"/>
    </source>
</evidence>
<keyword evidence="5" id="KW-0472">Membrane</keyword>
<dbReference type="InterPro" id="IPR024320">
    <property type="entry name" value="LPG_synthase_C"/>
</dbReference>
<dbReference type="PANTHER" id="PTHR34697">
    <property type="entry name" value="PHOSPHATIDYLGLYCEROL LYSYLTRANSFERASE"/>
    <property type="match status" value="1"/>
</dbReference>
<evidence type="ECO:0000313" key="8">
    <source>
        <dbReference type="EMBL" id="KAH0592719.1"/>
    </source>
</evidence>
<dbReference type="Pfam" id="PF09924">
    <property type="entry name" value="LPG_synthase_C"/>
    <property type="match status" value="1"/>
</dbReference>
<dbReference type="Proteomes" id="UP000764110">
    <property type="component" value="Unassembled WGS sequence"/>
</dbReference>
<evidence type="ECO:0000256" key="3">
    <source>
        <dbReference type="ARBA" id="ARBA00022692"/>
    </source>
</evidence>
<evidence type="ECO:0000256" key="4">
    <source>
        <dbReference type="ARBA" id="ARBA00022989"/>
    </source>
</evidence>
<keyword evidence="9" id="KW-1185">Reference proteome</keyword>
<feature type="region of interest" description="Disordered" evidence="6">
    <location>
        <begin position="49"/>
        <end position="80"/>
    </location>
</feature>
<comment type="caution">
    <text evidence="8">The sequence shown here is derived from an EMBL/GenBank/DDBJ whole genome shotgun (WGS) entry which is preliminary data.</text>
</comment>
<name>A0A9P8M4E7_9HYPO</name>
<evidence type="ECO:0000256" key="6">
    <source>
        <dbReference type="SAM" id="MobiDB-lite"/>
    </source>
</evidence>
<dbReference type="GO" id="GO:0016755">
    <property type="term" value="F:aminoacyltransferase activity"/>
    <property type="evidence" value="ECO:0007669"/>
    <property type="project" value="TreeGrafter"/>
</dbReference>
<dbReference type="InterPro" id="IPR051211">
    <property type="entry name" value="PG_lysyltransferase"/>
</dbReference>
<feature type="region of interest" description="Disordered" evidence="6">
    <location>
        <begin position="1"/>
        <end position="20"/>
    </location>
</feature>
<gene>
    <name evidence="8" type="ORF">MHUMG1_09543</name>
</gene>
<dbReference type="AlphaFoldDB" id="A0A9P8M4E7"/>
<feature type="domain" description="Phosphatidylglycerol lysyltransferase C-terminal" evidence="7">
    <location>
        <begin position="105"/>
        <end position="388"/>
    </location>
</feature>
<evidence type="ECO:0000313" key="9">
    <source>
        <dbReference type="Proteomes" id="UP000764110"/>
    </source>
</evidence>
<evidence type="ECO:0000256" key="1">
    <source>
        <dbReference type="ARBA" id="ARBA00004651"/>
    </source>
</evidence>
<evidence type="ECO:0000259" key="7">
    <source>
        <dbReference type="Pfam" id="PF09924"/>
    </source>
</evidence>
<comment type="subcellular location">
    <subcellularLocation>
        <location evidence="1">Cell membrane</location>
        <topology evidence="1">Multi-pass membrane protein</topology>
    </subcellularLocation>
</comment>
<accession>A0A9P8M4E7</accession>
<proteinExistence type="predicted"/>
<dbReference type="EMBL" id="JACEFI010000027">
    <property type="protein sequence ID" value="KAH0592719.1"/>
    <property type="molecule type" value="Genomic_DNA"/>
</dbReference>